<reference evidence="1 2" key="1">
    <citation type="journal article" date="2019" name="Sci. Rep.">
        <title>Sulfobacillus thermotolerans: new insights into resistance and metabolic capacities of acidophilic chemolithotrophs.</title>
        <authorList>
            <person name="Panyushkina A.E."/>
            <person name="Babenko V.V."/>
            <person name="Nikitina A.S."/>
            <person name="Selezneva O.V."/>
            <person name="Tsaplina I.A."/>
            <person name="Letarova M.A."/>
            <person name="Kostryukova E.S."/>
            <person name="Letarov A.V."/>
        </authorList>
    </citation>
    <scope>NUCLEOTIDE SEQUENCE [LARGE SCALE GENOMIC DNA]</scope>
    <source>
        <strain evidence="1 2">Kr1</strain>
    </source>
</reference>
<protein>
    <submittedName>
        <fullName evidence="1">Uncharacterized protein</fullName>
    </submittedName>
</protein>
<keyword evidence="2" id="KW-1185">Reference proteome</keyword>
<proteinExistence type="predicted"/>
<accession>A0ABM6RQB6</accession>
<name>A0ABM6RQB6_9FIRM</name>
<evidence type="ECO:0000313" key="2">
    <source>
        <dbReference type="Proteomes" id="UP000325292"/>
    </source>
</evidence>
<organism evidence="1 2">
    <name type="scientific">Sulfobacillus thermotolerans</name>
    <dbReference type="NCBI Taxonomy" id="338644"/>
    <lineage>
        <taxon>Bacteria</taxon>
        <taxon>Bacillati</taxon>
        <taxon>Bacillota</taxon>
        <taxon>Clostridia</taxon>
        <taxon>Eubacteriales</taxon>
        <taxon>Clostridiales Family XVII. Incertae Sedis</taxon>
        <taxon>Sulfobacillus</taxon>
    </lineage>
</organism>
<sequence length="209" mass="23236">MPFKINREVNIMTRLKHLWKLLILGLLAIFATACGASAPITFAPVSAHSLAQEVHRWRLPLLNGHFTTPSQVMIDPLTTAPHSTEANLLRDSLENPSLGISSAWNGLTVPAMWLTDGRTTFNIPMYRSLTSNSTLNTPVTISAERVHQLLNHLMQSHYLLLAPQTYVLVIQRISAHQANQLAANATNLIENVDTQSTRPAYLVMWVGIR</sequence>
<evidence type="ECO:0000313" key="1">
    <source>
        <dbReference type="EMBL" id="AUW93575.1"/>
    </source>
</evidence>
<dbReference type="EMBL" id="CP019454">
    <property type="protein sequence ID" value="AUW93575.1"/>
    <property type="molecule type" value="Genomic_DNA"/>
</dbReference>
<dbReference type="PROSITE" id="PS51257">
    <property type="entry name" value="PROKAR_LIPOPROTEIN"/>
    <property type="match status" value="1"/>
</dbReference>
<dbReference type="Proteomes" id="UP000325292">
    <property type="component" value="Chromosome"/>
</dbReference>
<gene>
    <name evidence="1" type="ORF">BXT84_06155</name>
</gene>